<dbReference type="Proteomes" id="UP000054217">
    <property type="component" value="Unassembled WGS sequence"/>
</dbReference>
<feature type="region of interest" description="Disordered" evidence="1">
    <location>
        <begin position="1"/>
        <end position="23"/>
    </location>
</feature>
<accession>A0A0C3ISH5</accession>
<gene>
    <name evidence="2" type="ORF">M404DRAFT_1004340</name>
</gene>
<evidence type="ECO:0000313" key="2">
    <source>
        <dbReference type="EMBL" id="KIN99827.1"/>
    </source>
</evidence>
<organism evidence="2 3">
    <name type="scientific">Pisolithus tinctorius Marx 270</name>
    <dbReference type="NCBI Taxonomy" id="870435"/>
    <lineage>
        <taxon>Eukaryota</taxon>
        <taxon>Fungi</taxon>
        <taxon>Dikarya</taxon>
        <taxon>Basidiomycota</taxon>
        <taxon>Agaricomycotina</taxon>
        <taxon>Agaricomycetes</taxon>
        <taxon>Agaricomycetidae</taxon>
        <taxon>Boletales</taxon>
        <taxon>Sclerodermatineae</taxon>
        <taxon>Pisolithaceae</taxon>
        <taxon>Pisolithus</taxon>
    </lineage>
</organism>
<protein>
    <submittedName>
        <fullName evidence="2">Uncharacterized protein</fullName>
    </submittedName>
</protein>
<proteinExistence type="predicted"/>
<sequence>MGSTDGCAEEGITSGQPTVLHMPMSSAAGRGNWVRYDYRGHGNAAYFDPGVESGNSSTCLQNNYQQESRGI</sequence>
<evidence type="ECO:0000313" key="3">
    <source>
        <dbReference type="Proteomes" id="UP000054217"/>
    </source>
</evidence>
<reference evidence="3" key="2">
    <citation type="submission" date="2015-01" db="EMBL/GenBank/DDBJ databases">
        <title>Evolutionary Origins and Diversification of the Mycorrhizal Mutualists.</title>
        <authorList>
            <consortium name="DOE Joint Genome Institute"/>
            <consortium name="Mycorrhizal Genomics Consortium"/>
            <person name="Kohler A."/>
            <person name="Kuo A."/>
            <person name="Nagy L.G."/>
            <person name="Floudas D."/>
            <person name="Copeland A."/>
            <person name="Barry K.W."/>
            <person name="Cichocki N."/>
            <person name="Veneault-Fourrey C."/>
            <person name="LaButti K."/>
            <person name="Lindquist E.A."/>
            <person name="Lipzen A."/>
            <person name="Lundell T."/>
            <person name="Morin E."/>
            <person name="Murat C."/>
            <person name="Riley R."/>
            <person name="Ohm R."/>
            <person name="Sun H."/>
            <person name="Tunlid A."/>
            <person name="Henrissat B."/>
            <person name="Grigoriev I.V."/>
            <person name="Hibbett D.S."/>
            <person name="Martin F."/>
        </authorList>
    </citation>
    <scope>NUCLEOTIDE SEQUENCE [LARGE SCALE GENOMIC DNA]</scope>
    <source>
        <strain evidence="3">Marx 270</strain>
    </source>
</reference>
<dbReference type="InParanoid" id="A0A0C3ISH5"/>
<dbReference type="AlphaFoldDB" id="A0A0C3ISH5"/>
<reference evidence="2 3" key="1">
    <citation type="submission" date="2014-04" db="EMBL/GenBank/DDBJ databases">
        <authorList>
            <consortium name="DOE Joint Genome Institute"/>
            <person name="Kuo A."/>
            <person name="Kohler A."/>
            <person name="Costa M.D."/>
            <person name="Nagy L.G."/>
            <person name="Floudas D."/>
            <person name="Copeland A."/>
            <person name="Barry K.W."/>
            <person name="Cichocki N."/>
            <person name="Veneault-Fourrey C."/>
            <person name="LaButti K."/>
            <person name="Lindquist E.A."/>
            <person name="Lipzen A."/>
            <person name="Lundell T."/>
            <person name="Morin E."/>
            <person name="Murat C."/>
            <person name="Sun H."/>
            <person name="Tunlid A."/>
            <person name="Henrissat B."/>
            <person name="Grigoriev I.V."/>
            <person name="Hibbett D.S."/>
            <person name="Martin F."/>
            <person name="Nordberg H.P."/>
            <person name="Cantor M.N."/>
            <person name="Hua S.X."/>
        </authorList>
    </citation>
    <scope>NUCLEOTIDE SEQUENCE [LARGE SCALE GENOMIC DNA]</scope>
    <source>
        <strain evidence="2 3">Marx 270</strain>
    </source>
</reference>
<evidence type="ECO:0000256" key="1">
    <source>
        <dbReference type="SAM" id="MobiDB-lite"/>
    </source>
</evidence>
<name>A0A0C3ISH5_PISTI</name>
<dbReference type="EMBL" id="KN832001">
    <property type="protein sequence ID" value="KIN99827.1"/>
    <property type="molecule type" value="Genomic_DNA"/>
</dbReference>
<keyword evidence="3" id="KW-1185">Reference proteome</keyword>
<dbReference type="HOGENOM" id="CLU_2741079_0_0_1"/>